<protein>
    <recommendedName>
        <fullName evidence="4">F-box domain-containing protein</fullName>
    </recommendedName>
</protein>
<dbReference type="GO" id="GO:0016567">
    <property type="term" value="P:protein ubiquitination"/>
    <property type="evidence" value="ECO:0007669"/>
    <property type="project" value="UniProtKB-UniPathway"/>
</dbReference>
<dbReference type="SUPFAM" id="SSF81383">
    <property type="entry name" value="F-box domain"/>
    <property type="match status" value="1"/>
</dbReference>
<dbReference type="STRING" id="155417.A0A4Q4TEF2"/>
<name>A0A4Q4TEF2_9PEZI</name>
<dbReference type="EMBL" id="QJNU01000178">
    <property type="protein sequence ID" value="RYP05166.1"/>
    <property type="molecule type" value="Genomic_DNA"/>
</dbReference>
<dbReference type="InterPro" id="IPR045048">
    <property type="entry name" value="FBXO31/39"/>
</dbReference>
<dbReference type="PROSITE" id="PS50181">
    <property type="entry name" value="FBOX"/>
    <property type="match status" value="1"/>
</dbReference>
<evidence type="ECO:0000313" key="5">
    <source>
        <dbReference type="EMBL" id="RYP05166.1"/>
    </source>
</evidence>
<dbReference type="UniPathway" id="UPA00143"/>
<evidence type="ECO:0000256" key="1">
    <source>
        <dbReference type="ARBA" id="ARBA00004906"/>
    </source>
</evidence>
<evidence type="ECO:0000256" key="3">
    <source>
        <dbReference type="SAM" id="MobiDB-lite"/>
    </source>
</evidence>
<organism evidence="5 6">
    <name type="scientific">Monosporascus ibericus</name>
    <dbReference type="NCBI Taxonomy" id="155417"/>
    <lineage>
        <taxon>Eukaryota</taxon>
        <taxon>Fungi</taxon>
        <taxon>Dikarya</taxon>
        <taxon>Ascomycota</taxon>
        <taxon>Pezizomycotina</taxon>
        <taxon>Sordariomycetes</taxon>
        <taxon>Xylariomycetidae</taxon>
        <taxon>Xylariales</taxon>
        <taxon>Xylariales incertae sedis</taxon>
        <taxon>Monosporascus</taxon>
    </lineage>
</organism>
<keyword evidence="6" id="KW-1185">Reference proteome</keyword>
<dbReference type="Gene3D" id="1.20.1280.50">
    <property type="match status" value="1"/>
</dbReference>
<dbReference type="InterPro" id="IPR001810">
    <property type="entry name" value="F-box_dom"/>
</dbReference>
<dbReference type="AlphaFoldDB" id="A0A4Q4TEF2"/>
<comment type="caution">
    <text evidence="5">The sequence shown here is derived from an EMBL/GenBank/DDBJ whole genome shotgun (WGS) entry which is preliminary data.</text>
</comment>
<dbReference type="Pfam" id="PF12014">
    <property type="entry name" value="Cyclin_D1_bind"/>
    <property type="match status" value="1"/>
</dbReference>
<feature type="compositionally biased region" description="Polar residues" evidence="3">
    <location>
        <begin position="1"/>
        <end position="22"/>
    </location>
</feature>
<reference evidence="5 6" key="1">
    <citation type="submission" date="2018-06" db="EMBL/GenBank/DDBJ databases">
        <title>Complete Genomes of Monosporascus.</title>
        <authorList>
            <person name="Robinson A.J."/>
            <person name="Natvig D.O."/>
        </authorList>
    </citation>
    <scope>NUCLEOTIDE SEQUENCE [LARGE SCALE GENOMIC DNA]</scope>
    <source>
        <strain evidence="5 6">CBS 110550</strain>
    </source>
</reference>
<evidence type="ECO:0000259" key="4">
    <source>
        <dbReference type="PROSITE" id="PS50181"/>
    </source>
</evidence>
<evidence type="ECO:0000313" key="6">
    <source>
        <dbReference type="Proteomes" id="UP000293360"/>
    </source>
</evidence>
<gene>
    <name evidence="5" type="ORF">DL764_003987</name>
</gene>
<evidence type="ECO:0000256" key="2">
    <source>
        <dbReference type="ARBA" id="ARBA00022786"/>
    </source>
</evidence>
<feature type="region of interest" description="Disordered" evidence="3">
    <location>
        <begin position="1"/>
        <end position="41"/>
    </location>
</feature>
<dbReference type="PANTHER" id="PTHR10706">
    <property type="entry name" value="F-BOX FAMILY PROTEIN"/>
    <property type="match status" value="1"/>
</dbReference>
<proteinExistence type="predicted"/>
<accession>A0A4Q4TEF2</accession>
<dbReference type="PANTHER" id="PTHR10706:SF130">
    <property type="entry name" value="F-BOX ONLY PROTEIN 31"/>
    <property type="match status" value="1"/>
</dbReference>
<feature type="domain" description="F-box" evidence="4">
    <location>
        <begin position="117"/>
        <end position="163"/>
    </location>
</feature>
<dbReference type="Proteomes" id="UP000293360">
    <property type="component" value="Unassembled WGS sequence"/>
</dbReference>
<sequence length="570" mass="64832">MEESNISTSFPQQIWRTRSAGGSRSDKEGSENRQRLPSTITLNAPNPAVSYGGIDPVIEENLQFVESVSEHGLRDTSLSQGRTMTNSPWQRHFSSIPPVTIQDRGSSYVYRTSQSISNNLLTLPSELIDAILSYLTPVELVRVSAVCRAFRDHALSDLHWQRHVLLNLPGHEISSPYPCESWRELYVCHDPYWFLTRNKLWFCDRELTGQMIIVRYDERRGCIEGYQLLATRARDGSEPWLADQGVHIHYFEPRVKLHLDKPILQFNARRLGWNDPSTESEPSPRQLMAERPMHMNNGSDPRFSNFILTTPLEDMPSPGCDLRFPYGYVWPPPAIPAGHRVRGHAAGIHRLSSLGLESRASERQPLNHSEISDQTFQIRQWMELGPPQLGVHLGEEIVTYSTLDPVLYTPTAEKPWRGIWVGDYSGHGCEFLLINQPDGAGEDDQAPLTPGEEEAEEAFQERFLRERVYKGRLEAIKLTGDPNVPRGEYTFVADDLGENGFVGIAQEAPFQGARVVKSKGHIAAMGFYNDKYMESQLLLMSHNRLAQYWVSFGHISFYERVDINQFLVPK</sequence>
<dbReference type="Pfam" id="PF12937">
    <property type="entry name" value="F-box-like"/>
    <property type="match status" value="1"/>
</dbReference>
<dbReference type="SMART" id="SM00256">
    <property type="entry name" value="FBOX"/>
    <property type="match status" value="1"/>
</dbReference>
<feature type="compositionally biased region" description="Basic and acidic residues" evidence="3">
    <location>
        <begin position="24"/>
        <end position="34"/>
    </location>
</feature>
<keyword evidence="2" id="KW-0833">Ubl conjugation pathway</keyword>
<dbReference type="OrthoDB" id="722566at2759"/>
<dbReference type="InterPro" id="IPR036047">
    <property type="entry name" value="F-box-like_dom_sf"/>
</dbReference>
<comment type="pathway">
    <text evidence="1">Protein modification; protein ubiquitination.</text>
</comment>